<dbReference type="EMBL" id="LWQT01000066">
    <property type="protein sequence ID" value="OAN49279.1"/>
    <property type="molecule type" value="Genomic_DNA"/>
</dbReference>
<dbReference type="STRING" id="1285242.A6A04_03955"/>
<feature type="transmembrane region" description="Helical" evidence="1">
    <location>
        <begin position="40"/>
        <end position="61"/>
    </location>
</feature>
<dbReference type="Proteomes" id="UP000078428">
    <property type="component" value="Unassembled WGS sequence"/>
</dbReference>
<dbReference type="RefSeq" id="WP_068493758.1">
    <property type="nucleotide sequence ID" value="NZ_LWQT01000066.1"/>
</dbReference>
<name>A0A178ML01_9PROT</name>
<accession>A0A178ML01</accession>
<evidence type="ECO:0000256" key="1">
    <source>
        <dbReference type="SAM" id="Phobius"/>
    </source>
</evidence>
<comment type="caution">
    <text evidence="2">The sequence shown here is derived from an EMBL/GenBank/DDBJ whole genome shotgun (WGS) entry which is preliminary data.</text>
</comment>
<dbReference type="OrthoDB" id="9984083at2"/>
<protein>
    <submittedName>
        <fullName evidence="2">Uncharacterized protein</fullName>
    </submittedName>
</protein>
<reference evidence="2 3" key="1">
    <citation type="submission" date="2016-04" db="EMBL/GenBank/DDBJ databases">
        <title>Draft genome sequence of freshwater magnetotactic bacteria Magnetospirillum marisnigri SP-1 and Magnetospirillum moscoviense BB-1.</title>
        <authorList>
            <person name="Koziaeva V."/>
            <person name="Dziuba M.V."/>
            <person name="Ivanov T.M."/>
            <person name="Kuznetsov B."/>
            <person name="Grouzdev D.S."/>
        </authorList>
    </citation>
    <scope>NUCLEOTIDE SEQUENCE [LARGE SCALE GENOMIC DNA]</scope>
    <source>
        <strain evidence="2 3">SP-1</strain>
    </source>
</reference>
<keyword evidence="1" id="KW-1133">Transmembrane helix</keyword>
<sequence length="175" mass="19253">MTAQWIGVIAATIWFVMFMLGHLAWVHLTGERRFALVLRNAFKLSLAGCALSITIYCGMGGGNASMLLWLTSMVIGPMIMACAFVLYIPFIFVIATSLSVETILMLDEAGGTLPRQALYDRFVSAEAVRARLEIMRGNGLFTLGEDGRYLATEKAFPPTRFFLAVKRMWNLGSGG</sequence>
<feature type="transmembrane region" description="Helical" evidence="1">
    <location>
        <begin position="67"/>
        <end position="95"/>
    </location>
</feature>
<dbReference type="AlphaFoldDB" id="A0A178ML01"/>
<gene>
    <name evidence="2" type="ORF">A6A04_03955</name>
</gene>
<keyword evidence="3" id="KW-1185">Reference proteome</keyword>
<keyword evidence="1" id="KW-0812">Transmembrane</keyword>
<feature type="transmembrane region" description="Helical" evidence="1">
    <location>
        <begin position="6"/>
        <end position="28"/>
    </location>
</feature>
<organism evidence="2 3">
    <name type="scientific">Paramagnetospirillum marisnigri</name>
    <dbReference type="NCBI Taxonomy" id="1285242"/>
    <lineage>
        <taxon>Bacteria</taxon>
        <taxon>Pseudomonadati</taxon>
        <taxon>Pseudomonadota</taxon>
        <taxon>Alphaproteobacteria</taxon>
        <taxon>Rhodospirillales</taxon>
        <taxon>Magnetospirillaceae</taxon>
        <taxon>Paramagnetospirillum</taxon>
    </lineage>
</organism>
<keyword evidence="1" id="KW-0472">Membrane</keyword>
<proteinExistence type="predicted"/>
<evidence type="ECO:0000313" key="3">
    <source>
        <dbReference type="Proteomes" id="UP000078428"/>
    </source>
</evidence>
<evidence type="ECO:0000313" key="2">
    <source>
        <dbReference type="EMBL" id="OAN49279.1"/>
    </source>
</evidence>